<gene>
    <name evidence="1" type="primary">KAFR0E02870</name>
    <name evidence="1" type="ORF">KAFR_0E02870</name>
</gene>
<protein>
    <recommendedName>
        <fullName evidence="3">F-box domain-containing protein</fullName>
    </recommendedName>
</protein>
<dbReference type="InParanoid" id="H2AVN9"/>
<dbReference type="GeneID" id="13883176"/>
<sequence>MGYAMVGYPTRPHKRRRRVPHQDLFRIYYENNHLTRTKKRNIASTANHDNILFPLTVHRKLTLQDLPTEIIQRIFVLSQEVDTMPILNRFFFHSLRVQPSLQLDMLWERHIFYPEEYNITEYVGQDGKFLLKPIFFNNLNNIAFFYNNFEFFNHKILKILSKDTFAALEDGSFDTSNEIDFNTFPSGDYPSIFYDNIGIFFKFEGIVELFKKYFTFENPSHLIAQIFNWLFYRQDRHTISQIFPILDSICSTSDLSPDPLFEILQILFVDNSNSDSYLCKLLELPTHESHELLAKKLKWVESFIFRYYSKSNESLSDPNIWHLLKKISNVNLIDLIINYGGTPQYSSMV</sequence>
<dbReference type="EMBL" id="HE650825">
    <property type="protein sequence ID" value="CCF58439.1"/>
    <property type="molecule type" value="Genomic_DNA"/>
</dbReference>
<dbReference type="KEGG" id="kaf:KAFR_0E02870"/>
<keyword evidence="2" id="KW-1185">Reference proteome</keyword>
<dbReference type="Proteomes" id="UP000005220">
    <property type="component" value="Chromosome 5"/>
</dbReference>
<dbReference type="OrthoDB" id="4038608at2759"/>
<dbReference type="RefSeq" id="XP_003957574.1">
    <property type="nucleotide sequence ID" value="XM_003957525.1"/>
</dbReference>
<organism evidence="1 2">
    <name type="scientific">Kazachstania africana (strain ATCC 22294 / BCRC 22015 / CBS 2517 / CECT 1963 / NBRC 1671 / NRRL Y-8276)</name>
    <name type="common">Yeast</name>
    <name type="synonym">Kluyveromyces africanus</name>
    <dbReference type="NCBI Taxonomy" id="1071382"/>
    <lineage>
        <taxon>Eukaryota</taxon>
        <taxon>Fungi</taxon>
        <taxon>Dikarya</taxon>
        <taxon>Ascomycota</taxon>
        <taxon>Saccharomycotina</taxon>
        <taxon>Saccharomycetes</taxon>
        <taxon>Saccharomycetales</taxon>
        <taxon>Saccharomycetaceae</taxon>
        <taxon>Kazachstania</taxon>
    </lineage>
</organism>
<dbReference type="HOGENOM" id="CLU_064984_0_0_1"/>
<dbReference type="eggNOG" id="ENOG502S7GU">
    <property type="taxonomic scope" value="Eukaryota"/>
</dbReference>
<evidence type="ECO:0000313" key="1">
    <source>
        <dbReference type="EMBL" id="CCF58439.1"/>
    </source>
</evidence>
<dbReference type="FunCoup" id="H2AVN9">
    <property type="interactions" value="23"/>
</dbReference>
<proteinExistence type="predicted"/>
<evidence type="ECO:0008006" key="3">
    <source>
        <dbReference type="Google" id="ProtNLM"/>
    </source>
</evidence>
<evidence type="ECO:0000313" key="2">
    <source>
        <dbReference type="Proteomes" id="UP000005220"/>
    </source>
</evidence>
<name>H2AVN9_KAZAF</name>
<accession>H2AVN9</accession>
<dbReference type="AlphaFoldDB" id="H2AVN9"/>
<reference evidence="1 2" key="1">
    <citation type="journal article" date="2011" name="Proc. Natl. Acad. Sci. U.S.A.">
        <title>Evolutionary erosion of yeast sex chromosomes by mating-type switching accidents.</title>
        <authorList>
            <person name="Gordon J.L."/>
            <person name="Armisen D."/>
            <person name="Proux-Wera E."/>
            <person name="Oheigeartaigh S.S."/>
            <person name="Byrne K.P."/>
            <person name="Wolfe K.H."/>
        </authorList>
    </citation>
    <scope>NUCLEOTIDE SEQUENCE [LARGE SCALE GENOMIC DNA]</scope>
    <source>
        <strain evidence="2">ATCC 22294 / BCRC 22015 / CBS 2517 / CECT 1963 / NBRC 1671 / NRRL Y-8276</strain>
    </source>
</reference>